<dbReference type="InParanoid" id="A0A2K1YX84"/>
<protein>
    <submittedName>
        <fullName evidence="1">Uncharacterized protein</fullName>
    </submittedName>
</protein>
<dbReference type="EMBL" id="CM009299">
    <property type="protein sequence ID" value="PNT17632.1"/>
    <property type="molecule type" value="Genomic_DNA"/>
</dbReference>
<reference evidence="1 2" key="1">
    <citation type="journal article" date="2006" name="Science">
        <title>The genome of black cottonwood, Populus trichocarpa (Torr. &amp; Gray).</title>
        <authorList>
            <person name="Tuskan G.A."/>
            <person name="Difazio S."/>
            <person name="Jansson S."/>
            <person name="Bohlmann J."/>
            <person name="Grigoriev I."/>
            <person name="Hellsten U."/>
            <person name="Putnam N."/>
            <person name="Ralph S."/>
            <person name="Rombauts S."/>
            <person name="Salamov A."/>
            <person name="Schein J."/>
            <person name="Sterck L."/>
            <person name="Aerts A."/>
            <person name="Bhalerao R.R."/>
            <person name="Bhalerao R.P."/>
            <person name="Blaudez D."/>
            <person name="Boerjan W."/>
            <person name="Brun A."/>
            <person name="Brunner A."/>
            <person name="Busov V."/>
            <person name="Campbell M."/>
            <person name="Carlson J."/>
            <person name="Chalot M."/>
            <person name="Chapman J."/>
            <person name="Chen G.L."/>
            <person name="Cooper D."/>
            <person name="Coutinho P.M."/>
            <person name="Couturier J."/>
            <person name="Covert S."/>
            <person name="Cronk Q."/>
            <person name="Cunningham R."/>
            <person name="Davis J."/>
            <person name="Degroeve S."/>
            <person name="Dejardin A."/>
            <person name="Depamphilis C."/>
            <person name="Detter J."/>
            <person name="Dirks B."/>
            <person name="Dubchak I."/>
            <person name="Duplessis S."/>
            <person name="Ehlting J."/>
            <person name="Ellis B."/>
            <person name="Gendler K."/>
            <person name="Goodstein D."/>
            <person name="Gribskov M."/>
            <person name="Grimwood J."/>
            <person name="Groover A."/>
            <person name="Gunter L."/>
            <person name="Hamberger B."/>
            <person name="Heinze B."/>
            <person name="Helariutta Y."/>
            <person name="Henrissat B."/>
            <person name="Holligan D."/>
            <person name="Holt R."/>
            <person name="Huang W."/>
            <person name="Islam-Faridi N."/>
            <person name="Jones S."/>
            <person name="Jones-Rhoades M."/>
            <person name="Jorgensen R."/>
            <person name="Joshi C."/>
            <person name="Kangasjarvi J."/>
            <person name="Karlsson J."/>
            <person name="Kelleher C."/>
            <person name="Kirkpatrick R."/>
            <person name="Kirst M."/>
            <person name="Kohler A."/>
            <person name="Kalluri U."/>
            <person name="Larimer F."/>
            <person name="Leebens-Mack J."/>
            <person name="Leple J.C."/>
            <person name="Locascio P."/>
            <person name="Lou Y."/>
            <person name="Lucas S."/>
            <person name="Martin F."/>
            <person name="Montanini B."/>
            <person name="Napoli C."/>
            <person name="Nelson D.R."/>
            <person name="Nelson C."/>
            <person name="Nieminen K."/>
            <person name="Nilsson O."/>
            <person name="Pereda V."/>
            <person name="Peter G."/>
            <person name="Philippe R."/>
            <person name="Pilate G."/>
            <person name="Poliakov A."/>
            <person name="Razumovskaya J."/>
            <person name="Richardson P."/>
            <person name="Rinaldi C."/>
            <person name="Ritland K."/>
            <person name="Rouze P."/>
            <person name="Ryaboy D."/>
            <person name="Schmutz J."/>
            <person name="Schrader J."/>
            <person name="Segerman B."/>
            <person name="Shin H."/>
            <person name="Siddiqui A."/>
            <person name="Sterky F."/>
            <person name="Terry A."/>
            <person name="Tsai C.J."/>
            <person name="Uberbacher E."/>
            <person name="Unneberg P."/>
            <person name="Vahala J."/>
            <person name="Wall K."/>
            <person name="Wessler S."/>
            <person name="Yang G."/>
            <person name="Yin T."/>
            <person name="Douglas C."/>
            <person name="Marra M."/>
            <person name="Sandberg G."/>
            <person name="Van de Peer Y."/>
            <person name="Rokhsar D."/>
        </authorList>
    </citation>
    <scope>NUCLEOTIDE SEQUENCE [LARGE SCALE GENOMIC DNA]</scope>
    <source>
        <strain evidence="2">cv. Nisqually</strain>
    </source>
</reference>
<accession>A0A2K1YX84</accession>
<name>A0A2K1YX84_POPTR</name>
<evidence type="ECO:0000313" key="1">
    <source>
        <dbReference type="EMBL" id="PNT17632.1"/>
    </source>
</evidence>
<dbReference type="Proteomes" id="UP000006729">
    <property type="component" value="Chromosome 10"/>
</dbReference>
<proteinExistence type="predicted"/>
<dbReference type="AlphaFoldDB" id="A0A2K1YX84"/>
<evidence type="ECO:0000313" key="2">
    <source>
        <dbReference type="Proteomes" id="UP000006729"/>
    </source>
</evidence>
<organism evidence="1 2">
    <name type="scientific">Populus trichocarpa</name>
    <name type="common">Western balsam poplar</name>
    <name type="synonym">Populus balsamifera subsp. trichocarpa</name>
    <dbReference type="NCBI Taxonomy" id="3694"/>
    <lineage>
        <taxon>Eukaryota</taxon>
        <taxon>Viridiplantae</taxon>
        <taxon>Streptophyta</taxon>
        <taxon>Embryophyta</taxon>
        <taxon>Tracheophyta</taxon>
        <taxon>Spermatophyta</taxon>
        <taxon>Magnoliopsida</taxon>
        <taxon>eudicotyledons</taxon>
        <taxon>Gunneridae</taxon>
        <taxon>Pentapetalae</taxon>
        <taxon>rosids</taxon>
        <taxon>fabids</taxon>
        <taxon>Malpighiales</taxon>
        <taxon>Salicaceae</taxon>
        <taxon>Saliceae</taxon>
        <taxon>Populus</taxon>
    </lineage>
</organism>
<gene>
    <name evidence="1" type="ORF">POPTR_010G200300</name>
</gene>
<keyword evidence="2" id="KW-1185">Reference proteome</keyword>
<sequence length="82" mass="9266">MMKVEYAYAFIFKITIVIKLQNGSRKFVPRCSQKSSLCYSSSHLLRKPYSILAWTSCGVAVIDKSRAICRGPSICSFHNSLE</sequence>